<organism evidence="3 4">
    <name type="scientific">Comamonas odontotermitis</name>
    <dbReference type="NCBI Taxonomy" id="379895"/>
    <lineage>
        <taxon>Bacteria</taxon>
        <taxon>Pseudomonadati</taxon>
        <taxon>Pseudomonadota</taxon>
        <taxon>Betaproteobacteria</taxon>
        <taxon>Burkholderiales</taxon>
        <taxon>Comamonadaceae</taxon>
        <taxon>Comamonas</taxon>
    </lineage>
</organism>
<dbReference type="GO" id="GO:0005524">
    <property type="term" value="F:ATP binding"/>
    <property type="evidence" value="ECO:0007669"/>
    <property type="project" value="UniProtKB-KW"/>
</dbReference>
<keyword evidence="3" id="KW-0067">ATP-binding</keyword>
<proteinExistence type="predicted"/>
<dbReference type="SUPFAM" id="SSF52540">
    <property type="entry name" value="P-loop containing nucleoside triphosphate hydrolases"/>
    <property type="match status" value="1"/>
</dbReference>
<dbReference type="InterPro" id="IPR027417">
    <property type="entry name" value="P-loop_NTPase"/>
</dbReference>
<dbReference type="InterPro" id="IPR003593">
    <property type="entry name" value="AAA+_ATPase"/>
</dbReference>
<reference evidence="3 4" key="1">
    <citation type="submission" date="2020-08" db="EMBL/GenBank/DDBJ databases">
        <title>Functional genomics of gut bacteria from endangered species of beetles.</title>
        <authorList>
            <person name="Carlos-Shanley C."/>
        </authorList>
    </citation>
    <scope>NUCLEOTIDE SEQUENCE [LARGE SCALE GENOMIC DNA]</scope>
    <source>
        <strain evidence="3 4">S00124</strain>
    </source>
</reference>
<evidence type="ECO:0000313" key="4">
    <source>
        <dbReference type="Proteomes" id="UP000562492"/>
    </source>
</evidence>
<dbReference type="Proteomes" id="UP000562492">
    <property type="component" value="Unassembled WGS sequence"/>
</dbReference>
<keyword evidence="4" id="KW-1185">Reference proteome</keyword>
<dbReference type="Gene3D" id="3.40.50.300">
    <property type="entry name" value="P-loop containing nucleotide triphosphate hydrolases"/>
    <property type="match status" value="1"/>
</dbReference>
<dbReference type="SMART" id="SM00382">
    <property type="entry name" value="AAA"/>
    <property type="match status" value="1"/>
</dbReference>
<feature type="region of interest" description="Disordered" evidence="1">
    <location>
        <begin position="29"/>
        <end position="85"/>
    </location>
</feature>
<accession>A0ABR6RHI6</accession>
<feature type="compositionally biased region" description="Polar residues" evidence="1">
    <location>
        <begin position="47"/>
        <end position="56"/>
    </location>
</feature>
<protein>
    <submittedName>
        <fullName evidence="3">Energy-coupling factor transporter ATP-binding protein EcfA2</fullName>
    </submittedName>
</protein>
<dbReference type="RefSeq" id="WP_184709120.1">
    <property type="nucleotide sequence ID" value="NZ_JACHKZ010000016.1"/>
</dbReference>
<gene>
    <name evidence="3" type="ORF">HNP33_002710</name>
</gene>
<evidence type="ECO:0000313" key="3">
    <source>
        <dbReference type="EMBL" id="MBB6578626.1"/>
    </source>
</evidence>
<dbReference type="Pfam" id="PF13481">
    <property type="entry name" value="AAA_25"/>
    <property type="match status" value="1"/>
</dbReference>
<comment type="caution">
    <text evidence="3">The sequence shown here is derived from an EMBL/GenBank/DDBJ whole genome shotgun (WGS) entry which is preliminary data.</text>
</comment>
<keyword evidence="3" id="KW-0547">Nucleotide-binding</keyword>
<feature type="compositionally biased region" description="Low complexity" evidence="1">
    <location>
        <begin position="57"/>
        <end position="66"/>
    </location>
</feature>
<name>A0ABR6RHI6_9BURK</name>
<evidence type="ECO:0000259" key="2">
    <source>
        <dbReference type="SMART" id="SM00382"/>
    </source>
</evidence>
<dbReference type="EMBL" id="JACHKZ010000016">
    <property type="protein sequence ID" value="MBB6578626.1"/>
    <property type="molecule type" value="Genomic_DNA"/>
</dbReference>
<feature type="domain" description="AAA+ ATPase" evidence="2">
    <location>
        <begin position="121"/>
        <end position="296"/>
    </location>
</feature>
<sequence length="434" mass="46808">MTTSKTNTARIPEVDRLQAAAIAYMEKQKARDAAELTTKPINDDTYEMSTQVSSELTPTPQTEPTPIAAGQPTVTNSTEAADGAANTMRLPVPARQYGLLTRDDVQAEPSAIPLIHCLIGKGQLAMIAGPSGSGKSVFQLHLGAALLNADKVFGHVIPKRSRFLYINLEGELKQRLEAIEQHHEGWSFPAPAAMFLTRPWCLNDKESVEDLAHHVNVSGGVDVIFIDTLNRAIPGSDENLSTDMGMVIAHANLLIKMTGAAVVLTHHTGKAKDRGPRGHSSLYAALDTCLMVDQADSGIRTVELIKTRQGPGGKKYFFNIENIDLGEDDYGLPIVGPALTEVEGTAELEKAASAQSLTPQQQEALVAISLQFQKDFQVEPLKEIGYEDALTAVKTAFASISPKHRSTRAKEAIEALIVAGRLIKTSENMLTMPA</sequence>
<evidence type="ECO:0000256" key="1">
    <source>
        <dbReference type="SAM" id="MobiDB-lite"/>
    </source>
</evidence>